<dbReference type="RefSeq" id="WP_116022768.1">
    <property type="nucleotide sequence ID" value="NZ_QTTT01000001.1"/>
</dbReference>
<dbReference type="SUPFAM" id="SSF52743">
    <property type="entry name" value="Subtilisin-like"/>
    <property type="match status" value="1"/>
</dbReference>
<dbReference type="PANTHER" id="PTHR43806">
    <property type="entry name" value="PEPTIDASE S8"/>
    <property type="match status" value="1"/>
</dbReference>
<dbReference type="InterPro" id="IPR000209">
    <property type="entry name" value="Peptidase_S8/S53_dom"/>
</dbReference>
<comment type="similarity">
    <text evidence="1 5">Belongs to the peptidase S8 family.</text>
</comment>
<dbReference type="EMBL" id="QTTT01000001">
    <property type="protein sequence ID" value="REE97250.1"/>
    <property type="molecule type" value="Genomic_DNA"/>
</dbReference>
<dbReference type="GO" id="GO:0004252">
    <property type="term" value="F:serine-type endopeptidase activity"/>
    <property type="evidence" value="ECO:0007669"/>
    <property type="project" value="UniProtKB-UniRule"/>
</dbReference>
<evidence type="ECO:0000256" key="5">
    <source>
        <dbReference type="PROSITE-ProRule" id="PRU01240"/>
    </source>
</evidence>
<dbReference type="InterPro" id="IPR036852">
    <property type="entry name" value="Peptidase_S8/S53_dom_sf"/>
</dbReference>
<feature type="active site" description="Charge relay system" evidence="5">
    <location>
        <position position="67"/>
    </location>
</feature>
<evidence type="ECO:0000259" key="6">
    <source>
        <dbReference type="Pfam" id="PF00082"/>
    </source>
</evidence>
<proteinExistence type="inferred from homology"/>
<gene>
    <name evidence="7" type="ORF">DFJ69_2715</name>
</gene>
<evidence type="ECO:0000313" key="8">
    <source>
        <dbReference type="Proteomes" id="UP000256661"/>
    </source>
</evidence>
<dbReference type="Gene3D" id="3.40.50.200">
    <property type="entry name" value="Peptidase S8/S53 domain"/>
    <property type="match status" value="1"/>
</dbReference>
<dbReference type="GO" id="GO:0006508">
    <property type="term" value="P:proteolysis"/>
    <property type="evidence" value="ECO:0007669"/>
    <property type="project" value="UniProtKB-KW"/>
</dbReference>
<dbReference type="InterPro" id="IPR015500">
    <property type="entry name" value="Peptidase_S8_subtilisin-rel"/>
</dbReference>
<keyword evidence="4 5" id="KW-0720">Serine protease</keyword>
<protein>
    <submittedName>
        <fullName evidence="7">Subtilase family protein</fullName>
    </submittedName>
</protein>
<evidence type="ECO:0000256" key="4">
    <source>
        <dbReference type="ARBA" id="ARBA00022825"/>
    </source>
</evidence>
<evidence type="ECO:0000256" key="1">
    <source>
        <dbReference type="ARBA" id="ARBA00011073"/>
    </source>
</evidence>
<comment type="caution">
    <text evidence="7">The sequence shown here is derived from an EMBL/GenBank/DDBJ whole genome shotgun (WGS) entry which is preliminary data.</text>
</comment>
<dbReference type="PANTHER" id="PTHR43806:SF11">
    <property type="entry name" value="CEREVISIN-RELATED"/>
    <property type="match status" value="1"/>
</dbReference>
<evidence type="ECO:0000256" key="2">
    <source>
        <dbReference type="ARBA" id="ARBA00022670"/>
    </source>
</evidence>
<dbReference type="InterPro" id="IPR050131">
    <property type="entry name" value="Peptidase_S8_subtilisin-like"/>
</dbReference>
<feature type="domain" description="Peptidase S8/S53" evidence="6">
    <location>
        <begin position="26"/>
        <end position="259"/>
    </location>
</feature>
<dbReference type="InterPro" id="IPR022398">
    <property type="entry name" value="Peptidase_S8_His-AS"/>
</dbReference>
<dbReference type="OrthoDB" id="9816306at2"/>
<evidence type="ECO:0000313" key="7">
    <source>
        <dbReference type="EMBL" id="REE97250.1"/>
    </source>
</evidence>
<evidence type="ECO:0000256" key="3">
    <source>
        <dbReference type="ARBA" id="ARBA00022801"/>
    </source>
</evidence>
<feature type="active site" description="Charge relay system" evidence="5">
    <location>
        <position position="227"/>
    </location>
</feature>
<dbReference type="AlphaFoldDB" id="A0A3D9SS02"/>
<reference evidence="7 8" key="1">
    <citation type="submission" date="2018-08" db="EMBL/GenBank/DDBJ databases">
        <title>Sequencing the genomes of 1000 actinobacteria strains.</title>
        <authorList>
            <person name="Klenk H.-P."/>
        </authorList>
    </citation>
    <scope>NUCLEOTIDE SEQUENCE [LARGE SCALE GENOMIC DNA]</scope>
    <source>
        <strain evidence="7 8">DSM 43927</strain>
    </source>
</reference>
<keyword evidence="8" id="KW-1185">Reference proteome</keyword>
<accession>A0A3D9SS02</accession>
<keyword evidence="2 5" id="KW-0645">Protease</keyword>
<dbReference type="Proteomes" id="UP000256661">
    <property type="component" value="Unassembled WGS sequence"/>
</dbReference>
<dbReference type="Pfam" id="PF00082">
    <property type="entry name" value="Peptidase_S8"/>
    <property type="match status" value="1"/>
</dbReference>
<dbReference type="PROSITE" id="PS51892">
    <property type="entry name" value="SUBTILASE"/>
    <property type="match status" value="1"/>
</dbReference>
<dbReference type="PRINTS" id="PR00723">
    <property type="entry name" value="SUBTILISIN"/>
</dbReference>
<feature type="active site" description="Charge relay system" evidence="5">
    <location>
        <position position="32"/>
    </location>
</feature>
<name>A0A3D9SS02_9ACTN</name>
<sequence>METAQALALTGLDRVMARVGQGAPAITVGLLDGPVAAGHGGFAEGALRAMPGHTLATDVTGSPAQRHGTMVAGVLAARRGGAAPGLCPGCPVLVRPVFDDGQAITDARRLADGIVELVAAGARIINISAAFPVPGLLADTVLTPALDHAAVHGVLVVAAAGNDSRIGGSPLVSHPWVLPVAACDAAGGPLPGGTVGTSIGRRGVTAPGGGLTTLAPGGGLAVLAGTSAAAVLATGAIALAWSAAPDVPAVRVRHALLGSRSRRQLIPPLLDAWRIHQTITGSDEEVAV</sequence>
<organism evidence="7 8">
    <name type="scientific">Thermomonospora umbrina</name>
    <dbReference type="NCBI Taxonomy" id="111806"/>
    <lineage>
        <taxon>Bacteria</taxon>
        <taxon>Bacillati</taxon>
        <taxon>Actinomycetota</taxon>
        <taxon>Actinomycetes</taxon>
        <taxon>Streptosporangiales</taxon>
        <taxon>Thermomonosporaceae</taxon>
        <taxon>Thermomonospora</taxon>
    </lineage>
</organism>
<dbReference type="PROSITE" id="PS00137">
    <property type="entry name" value="SUBTILASE_HIS"/>
    <property type="match status" value="1"/>
</dbReference>
<keyword evidence="3 5" id="KW-0378">Hydrolase</keyword>